<dbReference type="Proteomes" id="UP000287198">
    <property type="component" value="Unassembled WGS sequence"/>
</dbReference>
<dbReference type="OrthoDB" id="258935at2"/>
<reference evidence="2" key="1">
    <citation type="journal article" date="2018" name="Front. Microbiol.">
        <title>Genome-Based Analysis Reveals the Taxonomy and Diversity of the Family Idiomarinaceae.</title>
        <authorList>
            <person name="Liu Y."/>
            <person name="Lai Q."/>
            <person name="Shao Z."/>
        </authorList>
    </citation>
    <scope>NUCLEOTIDE SEQUENCE [LARGE SCALE GENOMIC DNA]</scope>
    <source>
        <strain evidence="2">BH195</strain>
    </source>
</reference>
<comment type="caution">
    <text evidence="1">The sequence shown here is derived from an EMBL/GenBank/DDBJ whole genome shotgun (WGS) entry which is preliminary data.</text>
</comment>
<organism evidence="1 2">
    <name type="scientific">Pseudidiomarina halophila</name>
    <dbReference type="NCBI Taxonomy" id="1449799"/>
    <lineage>
        <taxon>Bacteria</taxon>
        <taxon>Pseudomonadati</taxon>
        <taxon>Pseudomonadota</taxon>
        <taxon>Gammaproteobacteria</taxon>
        <taxon>Alteromonadales</taxon>
        <taxon>Idiomarinaceae</taxon>
        <taxon>Pseudidiomarina</taxon>
    </lineage>
</organism>
<dbReference type="AlphaFoldDB" id="A0A432XSX5"/>
<evidence type="ECO:0000313" key="2">
    <source>
        <dbReference type="Proteomes" id="UP000287198"/>
    </source>
</evidence>
<proteinExistence type="predicted"/>
<protein>
    <submittedName>
        <fullName evidence="1">Uncharacterized protein</fullName>
    </submittedName>
</protein>
<accession>A0A432XSX5</accession>
<evidence type="ECO:0000313" key="1">
    <source>
        <dbReference type="EMBL" id="RUO51828.1"/>
    </source>
</evidence>
<sequence length="326" mass="37319">MAESNHWQLIPLGEFERPDAPASTVIQRTWSHIRKLFIAEADDNANPDEQDFPHYREFELEPAVAAVNAAWQDNDDPPAVRFVVSPPFSGSGAILREWAKQNDYQQLTPPTVEQLETADTDVWWQAQECERWLLDEFSSFWLRTTDHMQFMRALLPRLLRGELGSGVVVIDSWTFAFLKRAWPLSLPHCYCFAAATPELLKQSGIVGSEKRLKNLAARSRGNLGVALALWAIQQDEQRSLPHLPSEAGDATAFILYSLLLHHGLRGEDLQRVLPMLAPDQLDVQLLRLQQNAVIELDDDRVWRITVYAYVEVREFLAARGYWLDEF</sequence>
<dbReference type="EMBL" id="PIPW01000003">
    <property type="protein sequence ID" value="RUO51828.1"/>
    <property type="molecule type" value="Genomic_DNA"/>
</dbReference>
<dbReference type="RefSeq" id="WP_126763932.1">
    <property type="nucleotide sequence ID" value="NZ_JBHLTZ010000010.1"/>
</dbReference>
<keyword evidence="2" id="KW-1185">Reference proteome</keyword>
<name>A0A432XSX5_9GAMM</name>
<gene>
    <name evidence="1" type="ORF">CWI69_09245</name>
</gene>